<dbReference type="PANTHER" id="PTHR33168">
    <property type="entry name" value="STRESS INDUCED PROTEIN-RELATED"/>
    <property type="match status" value="1"/>
</dbReference>
<evidence type="ECO:0000313" key="3">
    <source>
        <dbReference type="Proteomes" id="UP001627284"/>
    </source>
</evidence>
<protein>
    <submittedName>
        <fullName evidence="2">Uncharacterized protein</fullName>
    </submittedName>
</protein>
<feature type="region of interest" description="Disordered" evidence="1">
    <location>
        <begin position="56"/>
        <end position="78"/>
    </location>
</feature>
<evidence type="ECO:0000313" key="2">
    <source>
        <dbReference type="EMBL" id="KAL3331827.1"/>
    </source>
</evidence>
<gene>
    <name evidence="2" type="ORF">AABB24_032444</name>
</gene>
<comment type="caution">
    <text evidence="2">The sequence shown here is derived from an EMBL/GenBank/DDBJ whole genome shotgun (WGS) entry which is preliminary data.</text>
</comment>
<accession>A0ABD2RK92</accession>
<feature type="region of interest" description="Disordered" evidence="1">
    <location>
        <begin position="134"/>
        <end position="159"/>
    </location>
</feature>
<dbReference type="Proteomes" id="UP001627284">
    <property type="component" value="Unassembled WGS sequence"/>
</dbReference>
<name>A0ABD2RK92_9SOLN</name>
<feature type="non-terminal residue" evidence="2">
    <location>
        <position position="1"/>
    </location>
</feature>
<dbReference type="EMBL" id="JBJKTR010000019">
    <property type="protein sequence ID" value="KAL3331827.1"/>
    <property type="molecule type" value="Genomic_DNA"/>
</dbReference>
<organism evidence="2 3">
    <name type="scientific">Solanum stoloniferum</name>
    <dbReference type="NCBI Taxonomy" id="62892"/>
    <lineage>
        <taxon>Eukaryota</taxon>
        <taxon>Viridiplantae</taxon>
        <taxon>Streptophyta</taxon>
        <taxon>Embryophyta</taxon>
        <taxon>Tracheophyta</taxon>
        <taxon>Spermatophyta</taxon>
        <taxon>Magnoliopsida</taxon>
        <taxon>eudicotyledons</taxon>
        <taxon>Gunneridae</taxon>
        <taxon>Pentapetalae</taxon>
        <taxon>asterids</taxon>
        <taxon>lamiids</taxon>
        <taxon>Solanales</taxon>
        <taxon>Solanaceae</taxon>
        <taxon>Solanoideae</taxon>
        <taxon>Solaneae</taxon>
        <taxon>Solanum</taxon>
    </lineage>
</organism>
<evidence type="ECO:0000256" key="1">
    <source>
        <dbReference type="SAM" id="MobiDB-lite"/>
    </source>
</evidence>
<sequence length="159" mass="18051">IDKNQKLHSHFLSLTSFSLQWRTTNSPYQLLHHLSNKNSLCFSCCFTHRNTTTTQLHSLDYHPPPPRPPSSSDENPSLIWIKPDTKDKCRTIFNFISNGNRNGNRHKRHSSAEFRYDPLSYSLNFEDEAPLANFSSRLPQSPSPPPPPLKNLGIAAAGL</sequence>
<proteinExistence type="predicted"/>
<keyword evidence="3" id="KW-1185">Reference proteome</keyword>
<reference evidence="2 3" key="1">
    <citation type="submission" date="2024-05" db="EMBL/GenBank/DDBJ databases">
        <title>De novo assembly of an allotetraploid wild potato.</title>
        <authorList>
            <person name="Hosaka A.J."/>
        </authorList>
    </citation>
    <scope>NUCLEOTIDE SEQUENCE [LARGE SCALE GENOMIC DNA]</scope>
    <source>
        <tissue evidence="2">Young leaves</tissue>
    </source>
</reference>
<dbReference type="AlphaFoldDB" id="A0ABD2RK92"/>